<keyword evidence="1" id="KW-0472">Membrane</keyword>
<reference evidence="2 3" key="1">
    <citation type="submission" date="2021-03" db="EMBL/GenBank/DDBJ databases">
        <title>Genomic and phenotypic characterization of Chloracidobacterium isolates provides evidence for multiple species.</title>
        <authorList>
            <person name="Saini M.K."/>
            <person name="Costas A.M.G."/>
            <person name="Tank M."/>
            <person name="Bryant D.A."/>
        </authorList>
    </citation>
    <scope>NUCLEOTIDE SEQUENCE [LARGE SCALE GENOMIC DNA]</scope>
    <source>
        <strain evidence="2 3">BV2-C</strain>
    </source>
</reference>
<name>A0ABX8B8Q6_9BACT</name>
<dbReference type="RefSeq" id="WP_211429164.1">
    <property type="nucleotide sequence ID" value="NZ_CP072648.1"/>
</dbReference>
<keyword evidence="1" id="KW-0812">Transmembrane</keyword>
<feature type="transmembrane region" description="Helical" evidence="1">
    <location>
        <begin position="21"/>
        <end position="46"/>
    </location>
</feature>
<keyword evidence="3" id="KW-1185">Reference proteome</keyword>
<keyword evidence="1" id="KW-1133">Transmembrane helix</keyword>
<dbReference type="EMBL" id="CP072648">
    <property type="protein sequence ID" value="QUW03273.1"/>
    <property type="molecule type" value="Genomic_DNA"/>
</dbReference>
<dbReference type="Pfam" id="PF03203">
    <property type="entry name" value="MerC"/>
    <property type="match status" value="1"/>
</dbReference>
<sequence>MSKSTASPGQPLNRLTWLDRLTWIGATASFVCAIHCLAMPLLIGVLPLIGLSLLTEPWIEWSLIGFTGAIGLLTLLPSYYQRHRRFQPLALFALGFGLILSTKWLVDEGSSLETSGMVTGALFVAGANLTNHRFVHTCTTCHH</sequence>
<feature type="transmembrane region" description="Helical" evidence="1">
    <location>
        <begin position="88"/>
        <end position="106"/>
    </location>
</feature>
<evidence type="ECO:0000313" key="2">
    <source>
        <dbReference type="EMBL" id="QUW03273.1"/>
    </source>
</evidence>
<dbReference type="Proteomes" id="UP000676506">
    <property type="component" value="Chromosome 1"/>
</dbReference>
<dbReference type="InterPro" id="IPR004891">
    <property type="entry name" value="Mercury-R_MerC"/>
</dbReference>
<feature type="transmembrane region" description="Helical" evidence="1">
    <location>
        <begin position="58"/>
        <end position="76"/>
    </location>
</feature>
<gene>
    <name evidence="2" type="ORF">J8C06_02210</name>
</gene>
<evidence type="ECO:0000256" key="1">
    <source>
        <dbReference type="SAM" id="Phobius"/>
    </source>
</evidence>
<accession>A0ABX8B8Q6</accession>
<protein>
    <submittedName>
        <fullName evidence="2">MerC domain-containing protein</fullName>
    </submittedName>
</protein>
<evidence type="ECO:0000313" key="3">
    <source>
        <dbReference type="Proteomes" id="UP000676506"/>
    </source>
</evidence>
<organism evidence="2 3">
    <name type="scientific">Chloracidobacterium validum</name>
    <dbReference type="NCBI Taxonomy" id="2821543"/>
    <lineage>
        <taxon>Bacteria</taxon>
        <taxon>Pseudomonadati</taxon>
        <taxon>Acidobacteriota</taxon>
        <taxon>Terriglobia</taxon>
        <taxon>Terriglobales</taxon>
        <taxon>Acidobacteriaceae</taxon>
        <taxon>Chloracidobacterium</taxon>
    </lineage>
</organism>
<proteinExistence type="predicted"/>
<dbReference type="Gene3D" id="1.10.287.910">
    <property type="entry name" value="bacterial mercury transporter, merf"/>
    <property type="match status" value="1"/>
</dbReference>